<protein>
    <submittedName>
        <fullName evidence="3">Uncharacterized protein</fullName>
    </submittedName>
</protein>
<proteinExistence type="predicted"/>
<dbReference type="RefSeq" id="WP_005625620.1">
    <property type="nucleotide sequence ID" value="NZ_AMRA01000029.1"/>
</dbReference>
<accession>K5B937</accession>
<feature type="compositionally biased region" description="Pro residues" evidence="1">
    <location>
        <begin position="303"/>
        <end position="315"/>
    </location>
</feature>
<dbReference type="Proteomes" id="UP000006265">
    <property type="component" value="Unassembled WGS sequence"/>
</dbReference>
<feature type="compositionally biased region" description="Low complexity" evidence="1">
    <location>
        <begin position="392"/>
        <end position="401"/>
    </location>
</feature>
<keyword evidence="2" id="KW-0812">Transmembrane</keyword>
<keyword evidence="4" id="KW-1185">Reference proteome</keyword>
<gene>
    <name evidence="3" type="ORF">C731_1207</name>
</gene>
<reference evidence="3 4" key="1">
    <citation type="journal article" date="2012" name="J. Bacteriol.">
        <title>Genome sequence of Mycobacterium hassiacum DSM 44199, a rare source of heat-stable mycobacterial proteins.</title>
        <authorList>
            <person name="Tiago I."/>
            <person name="Maranha A."/>
            <person name="Mendes V."/>
            <person name="Alarico S."/>
            <person name="Moynihan P.J."/>
            <person name="Clarke A.J."/>
            <person name="Macedo-Ribeiro S."/>
            <person name="Pereira P.J."/>
            <person name="Empadinhas N."/>
        </authorList>
    </citation>
    <scope>NUCLEOTIDE SEQUENCE [LARGE SCALE GENOMIC DNA]</scope>
    <source>
        <strain evidence="4">DSM 44199 / CIP 105218 / JCM 12690 / 3849</strain>
    </source>
</reference>
<dbReference type="EMBL" id="AMRA01000029">
    <property type="protein sequence ID" value="EKF24768.1"/>
    <property type="molecule type" value="Genomic_DNA"/>
</dbReference>
<dbReference type="Gene3D" id="6.10.250.1300">
    <property type="match status" value="1"/>
</dbReference>
<feature type="transmembrane region" description="Helical" evidence="2">
    <location>
        <begin position="88"/>
        <end position="111"/>
    </location>
</feature>
<feature type="compositionally biased region" description="Pro residues" evidence="1">
    <location>
        <begin position="358"/>
        <end position="369"/>
    </location>
</feature>
<dbReference type="InterPro" id="IPR031928">
    <property type="entry name" value="RsdA_SigD-bd"/>
</dbReference>
<dbReference type="STRING" id="1122247.GCA_000379865_03623"/>
<feature type="region of interest" description="Disordered" evidence="1">
    <location>
        <begin position="225"/>
        <end position="408"/>
    </location>
</feature>
<feature type="compositionally biased region" description="Pro residues" evidence="1">
    <location>
        <begin position="252"/>
        <end position="264"/>
    </location>
</feature>
<comment type="caution">
    <text evidence="3">The sequence shown here is derived from an EMBL/GenBank/DDBJ whole genome shotgun (WGS) entry which is preliminary data.</text>
</comment>
<keyword evidence="2" id="KW-1133">Transmembrane helix</keyword>
<dbReference type="PATRIC" id="fig|1122247.3.peg.1162"/>
<organism evidence="3 4">
    <name type="scientific">Mycolicibacterium hassiacum (strain DSM 44199 / CIP 105218 / JCM 12690 / 3849)</name>
    <name type="common">Mycobacterium hassiacum</name>
    <dbReference type="NCBI Taxonomy" id="1122247"/>
    <lineage>
        <taxon>Bacteria</taxon>
        <taxon>Bacillati</taxon>
        <taxon>Actinomycetota</taxon>
        <taxon>Actinomycetes</taxon>
        <taxon>Mycobacteriales</taxon>
        <taxon>Mycobacteriaceae</taxon>
        <taxon>Mycolicibacterium</taxon>
    </lineage>
</organism>
<evidence type="ECO:0000256" key="2">
    <source>
        <dbReference type="SAM" id="Phobius"/>
    </source>
</evidence>
<name>K5B937_MYCHD</name>
<dbReference type="AlphaFoldDB" id="K5B937"/>
<dbReference type="Pfam" id="PF16751">
    <property type="entry name" value="RsdA_SigD_bd"/>
    <property type="match status" value="1"/>
</dbReference>
<evidence type="ECO:0000256" key="1">
    <source>
        <dbReference type="SAM" id="MobiDB-lite"/>
    </source>
</evidence>
<evidence type="ECO:0000313" key="4">
    <source>
        <dbReference type="Proteomes" id="UP000006265"/>
    </source>
</evidence>
<feature type="compositionally biased region" description="Low complexity" evidence="1">
    <location>
        <begin position="330"/>
        <end position="343"/>
    </location>
</feature>
<dbReference type="eggNOG" id="ENOG5033V1E">
    <property type="taxonomic scope" value="Bacteria"/>
</dbReference>
<feature type="compositionally biased region" description="Basic and acidic residues" evidence="1">
    <location>
        <begin position="225"/>
        <end position="235"/>
    </location>
</feature>
<keyword evidence="2" id="KW-0472">Membrane</keyword>
<evidence type="ECO:0000313" key="3">
    <source>
        <dbReference type="EMBL" id="EKF24768.1"/>
    </source>
</evidence>
<dbReference type="OrthoDB" id="4762520at2"/>
<sequence>MPDFGRWTGNGGDPSLNEINRTDRFLDALADEQPVYATDPGEAELAQLLAGWRDEVRRAPLRRALTPRDAVIAFEQARAARRRTRASLAVIGSTAAAVLCLGGFGAMVAGAGPGDALYGLRTAIFGERANATRDDAVVLAAQTQLAEVQQLISEGRWDDAQQKLQTLTTTVATVTDAERKQELVSQWQELTVKVEAQDPAATLPPGAPPPEFPELPAVVFDTTRVETTEPPREDPGQSGTPGTRPSAEPRPTEPVPTEPLPTEPLPSSAFPLPTGPLPTRTFLPTPTGPLPTSVPAPTAQLPAPTPTAVPTPTGPLPTSTMPRPTPTEAPEPTVTVPRPTVTSAPPPTIVPPVSKVPLPMPQPTPPPAPNTTIKVDPEIELPIQTRIPVPPTIITQGPTTTVAPEMPR</sequence>